<feature type="domain" description="Helix-hairpin-helix DNA-binding motif class 1" evidence="1">
    <location>
        <begin position="67"/>
        <end position="86"/>
    </location>
</feature>
<reference evidence="2 5" key="1">
    <citation type="journal article" date="2011" name="J. Bacteriol.">
        <title>Genome sequence of Halobiforma lacisalsi AJ5, an extremely halophilic archaeon which harbors a bop gene.</title>
        <authorList>
            <person name="Jiang X."/>
            <person name="Wang S."/>
            <person name="Cheng H."/>
            <person name="Huo Y."/>
            <person name="Zhang X."/>
            <person name="Zhu X."/>
            <person name="Han X."/>
            <person name="Ni P."/>
            <person name="Wu M."/>
        </authorList>
    </citation>
    <scope>NUCLEOTIDE SEQUENCE [LARGE SCALE GENOMIC DNA]</scope>
    <source>
        <strain evidence="2 5">AJ5</strain>
        <plasmid evidence="5">phlaj5i</plasmid>
        <plasmid evidence="2">pHLAJ5I</plasmid>
    </source>
</reference>
<accession>M0LZ53</accession>
<dbReference type="Proteomes" id="UP000186547">
    <property type="component" value="Plasmid pHLAJ5I"/>
</dbReference>
<dbReference type="KEGG" id="hlc:CHINAEXTREME20440"/>
<dbReference type="Pfam" id="PF14520">
    <property type="entry name" value="HHH_5"/>
    <property type="match status" value="1"/>
</dbReference>
<dbReference type="EMBL" id="CP019286">
    <property type="protein sequence ID" value="APX00184.1"/>
    <property type="molecule type" value="Genomic_DNA"/>
</dbReference>
<keyword evidence="4" id="KW-1185">Reference proteome</keyword>
<dbReference type="GO" id="GO:0003677">
    <property type="term" value="F:DNA binding"/>
    <property type="evidence" value="ECO:0007669"/>
    <property type="project" value="InterPro"/>
</dbReference>
<reference evidence="2" key="3">
    <citation type="submission" date="2017-01" db="EMBL/GenBank/DDBJ databases">
        <authorList>
            <person name="Mah S.A."/>
            <person name="Swanson W.J."/>
            <person name="Moy G.W."/>
            <person name="Vacquier V.D."/>
        </authorList>
    </citation>
    <scope>NUCLEOTIDE SEQUENCE</scope>
    <source>
        <strain evidence="2">AJ5</strain>
        <plasmid evidence="2">pHLAJ5I</plasmid>
    </source>
</reference>
<dbReference type="SUPFAM" id="SSF47781">
    <property type="entry name" value="RuvA domain 2-like"/>
    <property type="match status" value="1"/>
</dbReference>
<evidence type="ECO:0000313" key="4">
    <source>
        <dbReference type="Proteomes" id="UP000011555"/>
    </source>
</evidence>
<dbReference type="Gene3D" id="1.10.150.20">
    <property type="entry name" value="5' to 3' exonuclease, C-terminal subdomain"/>
    <property type="match status" value="1"/>
</dbReference>
<dbReference type="InterPro" id="IPR003583">
    <property type="entry name" value="Hlx-hairpin-Hlx_DNA-bd_motif"/>
</dbReference>
<sequence length="120" mass="13463">MSGDPLPLWFVLAVAVVLASYAKDYFESDPDPVAQARQAYAAGEIDHAEYERRLEFHLDDRNERIRAVVEDVSGVGEEISEAIAREYDSLDDLRESDRERLEGVPGVGAQRAEAVLERIE</sequence>
<dbReference type="RefSeq" id="WP_007139939.1">
    <property type="nucleotide sequence ID" value="NZ_AOLZ01000012.1"/>
</dbReference>
<name>M0LZ53_NATLA</name>
<dbReference type="InterPro" id="IPR010994">
    <property type="entry name" value="RuvA_2-like"/>
</dbReference>
<gene>
    <name evidence="3" type="ORF">C445_00886</name>
    <name evidence="2" type="ORF">CHINAEXTREME_20440</name>
</gene>
<evidence type="ECO:0000313" key="2">
    <source>
        <dbReference type="EMBL" id="APX00184.1"/>
    </source>
</evidence>
<dbReference type="EMBL" id="AOLZ01000012">
    <property type="protein sequence ID" value="EMA37400.1"/>
    <property type="molecule type" value="Genomic_DNA"/>
</dbReference>
<organism evidence="3 4">
    <name type="scientific">Natronobacterium lacisalsi AJ5</name>
    <dbReference type="NCBI Taxonomy" id="358396"/>
    <lineage>
        <taxon>Archaea</taxon>
        <taxon>Methanobacteriati</taxon>
        <taxon>Methanobacteriota</taxon>
        <taxon>Stenosarchaea group</taxon>
        <taxon>Halobacteria</taxon>
        <taxon>Halobacteriales</taxon>
        <taxon>Natrialbaceae</taxon>
        <taxon>Natronobacterium</taxon>
    </lineage>
</organism>
<protein>
    <recommendedName>
        <fullName evidence="1">Helix-hairpin-helix DNA-binding motif class 1 domain-containing protein</fullName>
    </recommendedName>
</protein>
<proteinExistence type="predicted"/>
<dbReference type="GO" id="GO:0006281">
    <property type="term" value="P:DNA repair"/>
    <property type="evidence" value="ECO:0007669"/>
    <property type="project" value="InterPro"/>
</dbReference>
<evidence type="ECO:0000259" key="1">
    <source>
        <dbReference type="SMART" id="SM00278"/>
    </source>
</evidence>
<keyword evidence="2" id="KW-0614">Plasmid</keyword>
<dbReference type="SMART" id="SM00278">
    <property type="entry name" value="HhH1"/>
    <property type="match status" value="2"/>
</dbReference>
<dbReference type="GeneID" id="30923546"/>
<dbReference type="AlphaFoldDB" id="M0LZ53"/>
<dbReference type="eggNOG" id="arCOG04754">
    <property type="taxonomic scope" value="Archaea"/>
</dbReference>
<evidence type="ECO:0000313" key="5">
    <source>
        <dbReference type="Proteomes" id="UP000186547"/>
    </source>
</evidence>
<geneLocation type="plasmid" evidence="5">
    <name>phlaj5i</name>
</geneLocation>
<geneLocation type="plasmid" evidence="2">
    <name>pHLAJ5I</name>
</geneLocation>
<dbReference type="Proteomes" id="UP000011555">
    <property type="component" value="Unassembled WGS sequence"/>
</dbReference>
<reference evidence="3 4" key="2">
    <citation type="journal article" date="2014" name="PLoS Genet.">
        <title>Phylogenetically driven sequencing of extremely halophilic archaea reveals strategies for static and dynamic osmo-response.</title>
        <authorList>
            <person name="Becker E.A."/>
            <person name="Seitzer P.M."/>
            <person name="Tritt A."/>
            <person name="Larsen D."/>
            <person name="Krusor M."/>
            <person name="Yao A.I."/>
            <person name="Wu D."/>
            <person name="Madern D."/>
            <person name="Eisen J.A."/>
            <person name="Darling A.E."/>
            <person name="Facciotti M.T."/>
        </authorList>
    </citation>
    <scope>NUCLEOTIDE SEQUENCE [LARGE SCALE GENOMIC DNA]</scope>
    <source>
        <strain evidence="3 4">AJ5</strain>
    </source>
</reference>
<feature type="domain" description="Helix-hairpin-helix DNA-binding motif class 1" evidence="1">
    <location>
        <begin position="99"/>
        <end position="118"/>
    </location>
</feature>
<evidence type="ECO:0000313" key="3">
    <source>
        <dbReference type="EMBL" id="EMA37400.1"/>
    </source>
</evidence>